<sequence>MSQKYEMEGSSSGEDGSENVDQIISDGESDHDMPSCGNQEQTENSEYDFLPTLDRDIFPGSTRRLNEARILMNSEDEGEDIDQMVNAARENAQRLIRVLGVYEVPLLFEVYYKDTSIDDVALQRRNRSRSLGVSVPSGLILDTQIPAFSPSSPAPSARCEKMLRNFRKSASFKNWCVKSVKCEADGFTTILPLSIHKIADRITYETICSELISIASDPRHTAVDIQALRQSLNSIKYWEDLKLPANATKTAVMQRLLVIGQTKNGKPGQGKRDLIGIIVNKHVQIPDVKLVELYNKILYPLVNKTNAKIAKAFKQKYTPSIF</sequence>
<dbReference type="VEuPathDB" id="FungiDB:MUCCIDRAFT_112154"/>
<evidence type="ECO:0000313" key="2">
    <source>
        <dbReference type="EMBL" id="OAD00742.1"/>
    </source>
</evidence>
<organism evidence="2 3">
    <name type="scientific">Mucor lusitanicus CBS 277.49</name>
    <dbReference type="NCBI Taxonomy" id="747725"/>
    <lineage>
        <taxon>Eukaryota</taxon>
        <taxon>Fungi</taxon>
        <taxon>Fungi incertae sedis</taxon>
        <taxon>Mucoromycota</taxon>
        <taxon>Mucoromycotina</taxon>
        <taxon>Mucoromycetes</taxon>
        <taxon>Mucorales</taxon>
        <taxon>Mucorineae</taxon>
        <taxon>Mucoraceae</taxon>
        <taxon>Mucor</taxon>
    </lineage>
</organism>
<name>A0A168J4N1_MUCCL</name>
<dbReference type="Proteomes" id="UP000077051">
    <property type="component" value="Unassembled WGS sequence"/>
</dbReference>
<comment type="caution">
    <text evidence="2">The sequence shown here is derived from an EMBL/GenBank/DDBJ whole genome shotgun (WGS) entry which is preliminary data.</text>
</comment>
<reference evidence="2 3" key="1">
    <citation type="submission" date="2015-06" db="EMBL/GenBank/DDBJ databases">
        <title>Expansion of signal transduction pathways in fungi by whole-genome duplication.</title>
        <authorList>
            <consortium name="DOE Joint Genome Institute"/>
            <person name="Corrochano L.M."/>
            <person name="Kuo A."/>
            <person name="Marcet-Houben M."/>
            <person name="Polaino S."/>
            <person name="Salamov A."/>
            <person name="Villalobos J.M."/>
            <person name="Alvarez M.I."/>
            <person name="Avalos J."/>
            <person name="Benito E.P."/>
            <person name="Benoit I."/>
            <person name="Burger G."/>
            <person name="Camino L.P."/>
            <person name="Canovas D."/>
            <person name="Cerda-Olmedo E."/>
            <person name="Cheng J.-F."/>
            <person name="Dominguez A."/>
            <person name="Elias M."/>
            <person name="Eslava A.P."/>
            <person name="Glaser F."/>
            <person name="Grimwood J."/>
            <person name="Gutierrez G."/>
            <person name="Heitman J."/>
            <person name="Henrissat B."/>
            <person name="Iturriaga E.A."/>
            <person name="Lang B.F."/>
            <person name="Lavin J.L."/>
            <person name="Lee S."/>
            <person name="Li W."/>
            <person name="Lindquist E."/>
            <person name="Lopez-Garcia S."/>
            <person name="Luque E.M."/>
            <person name="Marcos A.T."/>
            <person name="Martin J."/>
            <person name="Mccluskey K."/>
            <person name="Medina H.R."/>
            <person name="Miralles-Duran A."/>
            <person name="Miyazaki A."/>
            <person name="Munoz-Torres E."/>
            <person name="Oguiza J.A."/>
            <person name="Ohm R."/>
            <person name="Olmedo M."/>
            <person name="Orejas M."/>
            <person name="Ortiz-Castellanos L."/>
            <person name="Pisabarro A.G."/>
            <person name="Rodriguez-Romero J."/>
            <person name="Ruiz-Herrera J."/>
            <person name="Ruiz-Vazquez R."/>
            <person name="Sanz C."/>
            <person name="Schackwitz W."/>
            <person name="Schmutz J."/>
            <person name="Shahriari M."/>
            <person name="Shelest E."/>
            <person name="Silva-Franco F."/>
            <person name="Soanes D."/>
            <person name="Syed K."/>
            <person name="Tagua V.G."/>
            <person name="Talbot N.J."/>
            <person name="Thon M."/>
            <person name="De Vries R.P."/>
            <person name="Wiebenga A."/>
            <person name="Yadav J.S."/>
            <person name="Braun E.L."/>
            <person name="Baker S."/>
            <person name="Garre V."/>
            <person name="Horwitz B."/>
            <person name="Torres-Martinez S."/>
            <person name="Idnurm A."/>
            <person name="Herrera-Estrella A."/>
            <person name="Gabaldon T."/>
            <person name="Grigoriev I.V."/>
        </authorList>
    </citation>
    <scope>NUCLEOTIDE SEQUENCE [LARGE SCALE GENOMIC DNA]</scope>
    <source>
        <strain evidence="2 3">CBS 277.49</strain>
    </source>
</reference>
<dbReference type="EMBL" id="AMYB01000006">
    <property type="protein sequence ID" value="OAD00742.1"/>
    <property type="molecule type" value="Genomic_DNA"/>
</dbReference>
<gene>
    <name evidence="2" type="ORF">MUCCIDRAFT_112154</name>
</gene>
<evidence type="ECO:0000313" key="3">
    <source>
        <dbReference type="Proteomes" id="UP000077051"/>
    </source>
</evidence>
<dbReference type="AlphaFoldDB" id="A0A168J4N1"/>
<proteinExistence type="predicted"/>
<evidence type="ECO:0000256" key="1">
    <source>
        <dbReference type="SAM" id="MobiDB-lite"/>
    </source>
</evidence>
<accession>A0A168J4N1</accession>
<protein>
    <submittedName>
        <fullName evidence="2">Uncharacterized protein</fullName>
    </submittedName>
</protein>
<keyword evidence="3" id="KW-1185">Reference proteome</keyword>
<feature type="region of interest" description="Disordered" evidence="1">
    <location>
        <begin position="1"/>
        <end position="47"/>
    </location>
</feature>